<keyword evidence="1" id="KW-0677">Repeat</keyword>
<dbReference type="PROSITE" id="PS50297">
    <property type="entry name" value="ANK_REP_REGION"/>
    <property type="match status" value="5"/>
</dbReference>
<feature type="repeat" description="ANK" evidence="3">
    <location>
        <begin position="199"/>
        <end position="231"/>
    </location>
</feature>
<dbReference type="AlphaFoldDB" id="A0A6H5IEX1"/>
<dbReference type="InterPro" id="IPR002110">
    <property type="entry name" value="Ankyrin_rpt"/>
</dbReference>
<organism evidence="4 5">
    <name type="scientific">Trichogramma brassicae</name>
    <dbReference type="NCBI Taxonomy" id="86971"/>
    <lineage>
        <taxon>Eukaryota</taxon>
        <taxon>Metazoa</taxon>
        <taxon>Ecdysozoa</taxon>
        <taxon>Arthropoda</taxon>
        <taxon>Hexapoda</taxon>
        <taxon>Insecta</taxon>
        <taxon>Pterygota</taxon>
        <taxon>Neoptera</taxon>
        <taxon>Endopterygota</taxon>
        <taxon>Hymenoptera</taxon>
        <taxon>Apocrita</taxon>
        <taxon>Proctotrupomorpha</taxon>
        <taxon>Chalcidoidea</taxon>
        <taxon>Trichogrammatidae</taxon>
        <taxon>Trichogramma</taxon>
    </lineage>
</organism>
<dbReference type="Pfam" id="PF00023">
    <property type="entry name" value="Ank"/>
    <property type="match status" value="2"/>
</dbReference>
<dbReference type="Gene3D" id="1.25.40.20">
    <property type="entry name" value="Ankyrin repeat-containing domain"/>
    <property type="match status" value="4"/>
</dbReference>
<feature type="repeat" description="ANK" evidence="3">
    <location>
        <begin position="437"/>
        <end position="469"/>
    </location>
</feature>
<dbReference type="OrthoDB" id="20872at2759"/>
<feature type="repeat" description="ANK" evidence="3">
    <location>
        <begin position="282"/>
        <end position="314"/>
    </location>
</feature>
<keyword evidence="5" id="KW-1185">Reference proteome</keyword>
<gene>
    <name evidence="4" type="ORF">TBRA_LOCUS6177</name>
</gene>
<dbReference type="SMART" id="SM00248">
    <property type="entry name" value="ANK"/>
    <property type="match status" value="10"/>
</dbReference>
<proteinExistence type="predicted"/>
<dbReference type="Proteomes" id="UP000479190">
    <property type="component" value="Unassembled WGS sequence"/>
</dbReference>
<keyword evidence="2 3" id="KW-0040">ANK repeat</keyword>
<evidence type="ECO:0000256" key="3">
    <source>
        <dbReference type="PROSITE-ProRule" id="PRU00023"/>
    </source>
</evidence>
<feature type="repeat" description="ANK" evidence="3">
    <location>
        <begin position="393"/>
        <end position="420"/>
    </location>
</feature>
<dbReference type="EMBL" id="CADCXV010000739">
    <property type="protein sequence ID" value="CAB0034279.1"/>
    <property type="molecule type" value="Genomic_DNA"/>
</dbReference>
<evidence type="ECO:0000256" key="1">
    <source>
        <dbReference type="ARBA" id="ARBA00022737"/>
    </source>
</evidence>
<dbReference type="PANTHER" id="PTHR24198:SF165">
    <property type="entry name" value="ANKYRIN REPEAT-CONTAINING PROTEIN-RELATED"/>
    <property type="match status" value="1"/>
</dbReference>
<dbReference type="InterPro" id="IPR036770">
    <property type="entry name" value="Ankyrin_rpt-contain_sf"/>
</dbReference>
<dbReference type="PANTHER" id="PTHR24198">
    <property type="entry name" value="ANKYRIN REPEAT AND PROTEIN KINASE DOMAIN-CONTAINING PROTEIN"/>
    <property type="match status" value="1"/>
</dbReference>
<evidence type="ECO:0000313" key="4">
    <source>
        <dbReference type="EMBL" id="CAB0034279.1"/>
    </source>
</evidence>
<evidence type="ECO:0000256" key="2">
    <source>
        <dbReference type="ARBA" id="ARBA00023043"/>
    </source>
</evidence>
<dbReference type="Pfam" id="PF12796">
    <property type="entry name" value="Ank_2"/>
    <property type="match status" value="1"/>
</dbReference>
<dbReference type="PROSITE" id="PS50088">
    <property type="entry name" value="ANK_REPEAT"/>
    <property type="match status" value="6"/>
</dbReference>
<evidence type="ECO:0000313" key="5">
    <source>
        <dbReference type="Proteomes" id="UP000479190"/>
    </source>
</evidence>
<reference evidence="4 5" key="1">
    <citation type="submission" date="2020-02" db="EMBL/GenBank/DDBJ databases">
        <authorList>
            <person name="Ferguson B K."/>
        </authorList>
    </citation>
    <scope>NUCLEOTIDE SEQUENCE [LARGE SCALE GENOMIC DNA]</scope>
</reference>
<name>A0A6H5IEX1_9HYME</name>
<feature type="repeat" description="ANK" evidence="3">
    <location>
        <begin position="512"/>
        <end position="544"/>
    </location>
</feature>
<dbReference type="SUPFAM" id="SSF48403">
    <property type="entry name" value="Ankyrin repeat"/>
    <property type="match status" value="2"/>
</dbReference>
<sequence length="897" mass="103000">MSRTGIRNDDECDYDRLDELKLQVMNRLRDRVSNWQNEVDRLKLLCHLSHLFKKWKLHLPRLEDTFEPRQMDLLIADSIDNLRFENWNSQPGKRFLDFLELSGYKDVPELDAQGRPDLRRDTAVLWAVRTKNHNAARELFRIYNSYDSNYYDDTGLTHFHVACRYGVARAVREFLEAGQDPNCPCPIVVAAAQGQRGSAVEAPLHEALRAREFEAMRLLLKYGASPNVRDSRGLTALHALCAEEVSRGDDELEFAKAFFVRRRPTRFDRPRERVDVDARDEHYNTPLHWALSRCHNDLSRLLLEQGANPNATNSAGLNALHVICARHDESNAEMAKHVLEISRKKIRKLVRINVPNSRGDAPLHFALKNTNRDRSLIEVLLDNGADPIKPGKDGLTPLHLCCQRDRDEHELVELLLEMAARDRRQPQLPEVSAQDAWGRSPLHLALARSHDKTAKLLLERGADPNVADDEAATPLHLVCKLGASSCYDLAETLFKVSRQLNRPVRVDARDHAGRTPLQHALANLLPRLVDLLLDHGAGCDFPSADHFDECFRESRKVDTGEGDQFKLRWAARLMIVVEHLRKRGYELTLAHNMTIMRLYRAYGLFQSQADLDARWWRSSSFKKGAEEIKLRAKLSLWDLVRMDPEDARRQLDYMDYFTLLRTGELGQKIDEKYREQCCVHLCEIMTRGFFIQATLDSFMQLVHNKVSRETGDMILQRLMNDDLYNVAEFLSSLQNTDLSSNLYLAKCFMIVKAPARSSSYPLFTRRSTTARGPVSIHNCFLPYLSHSCRRQNNSNREKRNWTDHAAIQENVDHSWHEIRHGSLQRCPAQIVLRVDLHILSFLVADLKEYLYQVFHAVYLTNKVQRSQSFLVGQIQIGASSAAAVQSPACCSNNIKLE</sequence>
<protein>
    <submittedName>
        <fullName evidence="4">Uncharacterized protein</fullName>
    </submittedName>
</protein>
<feature type="repeat" description="ANK" evidence="3">
    <location>
        <begin position="358"/>
        <end position="386"/>
    </location>
</feature>
<accession>A0A6H5IEX1</accession>